<dbReference type="KEGG" id="ttq:NIES37_34020"/>
<keyword evidence="2" id="KW-1185">Reference proteome</keyword>
<dbReference type="Proteomes" id="UP000218785">
    <property type="component" value="Chromosome"/>
</dbReference>
<dbReference type="NCBIfam" id="NF038167">
    <property type="entry name" value="cyan_ocin_like"/>
    <property type="match status" value="1"/>
</dbReference>
<accession>A0A1Z4N152</accession>
<dbReference type="NCBIfam" id="TIGR01847">
    <property type="entry name" value="bacteriocin_sig"/>
    <property type="match status" value="1"/>
</dbReference>
<dbReference type="RefSeq" id="WP_096577524.1">
    <property type="nucleotide sequence ID" value="NZ_CAWNJS010000001.1"/>
</dbReference>
<dbReference type="InterPro" id="IPR010133">
    <property type="entry name" value="Bacteriocin_signal_seq"/>
</dbReference>
<evidence type="ECO:0000313" key="1">
    <source>
        <dbReference type="EMBL" id="BAY99420.1"/>
    </source>
</evidence>
<reference evidence="1 2" key="1">
    <citation type="submission" date="2017-06" db="EMBL/GenBank/DDBJ databases">
        <title>Genome sequencing of cyanobaciteial culture collection at National Institute for Environmental Studies (NIES).</title>
        <authorList>
            <person name="Hirose Y."/>
            <person name="Shimura Y."/>
            <person name="Fujisawa T."/>
            <person name="Nakamura Y."/>
            <person name="Kawachi M."/>
        </authorList>
    </citation>
    <scope>NUCLEOTIDE SEQUENCE [LARGE SCALE GENOMIC DNA]</scope>
    <source>
        <strain evidence="1 2">NIES-37</strain>
    </source>
</reference>
<sequence>MSNEQDINNAPIELTDEELDQVSGGIDIFISGATFEQRNVFSARRGSRRRGGNSIYQSSSISSSAFQLIGLGFGSVGDAMSFLQGFSKLFGRR</sequence>
<evidence type="ECO:0000313" key="2">
    <source>
        <dbReference type="Proteomes" id="UP000218785"/>
    </source>
</evidence>
<evidence type="ECO:0008006" key="3">
    <source>
        <dbReference type="Google" id="ProtNLM"/>
    </source>
</evidence>
<organism evidence="1 2">
    <name type="scientific">Tolypothrix tenuis PCC 7101</name>
    <dbReference type="NCBI Taxonomy" id="231146"/>
    <lineage>
        <taxon>Bacteria</taxon>
        <taxon>Bacillati</taxon>
        <taxon>Cyanobacteriota</taxon>
        <taxon>Cyanophyceae</taxon>
        <taxon>Nostocales</taxon>
        <taxon>Tolypothrichaceae</taxon>
        <taxon>Tolypothrix</taxon>
    </lineage>
</organism>
<protein>
    <recommendedName>
        <fullName evidence="3">Bacteriocin-type signal sequence</fullName>
    </recommendedName>
</protein>
<name>A0A1Z4N152_9CYAN</name>
<dbReference type="InterPro" id="IPR049891">
    <property type="entry name" value="CTB"/>
</dbReference>
<dbReference type="EMBL" id="AP018248">
    <property type="protein sequence ID" value="BAY99420.1"/>
    <property type="molecule type" value="Genomic_DNA"/>
</dbReference>
<gene>
    <name evidence="1" type="ORF">NIES37_34020</name>
</gene>
<dbReference type="AlphaFoldDB" id="A0A1Z4N152"/>
<proteinExistence type="predicted"/>